<dbReference type="AlphaFoldDB" id="A0A9W4IKZ2"/>
<dbReference type="PROSITE" id="PS51891">
    <property type="entry name" value="CENP_V_GFA"/>
    <property type="match status" value="1"/>
</dbReference>
<dbReference type="InterPro" id="IPR006913">
    <property type="entry name" value="CENP-V/GFA"/>
</dbReference>
<comment type="caution">
    <text evidence="6">The sequence shown here is derived from an EMBL/GenBank/DDBJ whole genome shotgun (WGS) entry which is preliminary data.</text>
</comment>
<dbReference type="GO" id="GO:0046872">
    <property type="term" value="F:metal ion binding"/>
    <property type="evidence" value="ECO:0007669"/>
    <property type="project" value="UniProtKB-KW"/>
</dbReference>
<keyword evidence="3" id="KW-0862">Zinc</keyword>
<dbReference type="GO" id="GO:0016846">
    <property type="term" value="F:carbon-sulfur lyase activity"/>
    <property type="evidence" value="ECO:0007669"/>
    <property type="project" value="InterPro"/>
</dbReference>
<dbReference type="SUPFAM" id="SSF51316">
    <property type="entry name" value="Mss4-like"/>
    <property type="match status" value="1"/>
</dbReference>
<reference evidence="6" key="1">
    <citation type="submission" date="2021-07" db="EMBL/GenBank/DDBJ databases">
        <authorList>
            <person name="Branca A.L. A."/>
        </authorList>
    </citation>
    <scope>NUCLEOTIDE SEQUENCE</scope>
</reference>
<dbReference type="Gene3D" id="3.90.1590.10">
    <property type="entry name" value="glutathione-dependent formaldehyde- activating enzyme (gfa)"/>
    <property type="match status" value="1"/>
</dbReference>
<proteinExistence type="inferred from homology"/>
<evidence type="ECO:0000313" key="7">
    <source>
        <dbReference type="Proteomes" id="UP001153461"/>
    </source>
</evidence>
<evidence type="ECO:0000256" key="4">
    <source>
        <dbReference type="ARBA" id="ARBA00023239"/>
    </source>
</evidence>
<dbReference type="Proteomes" id="UP001153461">
    <property type="component" value="Unassembled WGS sequence"/>
</dbReference>
<accession>A0A9W4IKZ2</accession>
<feature type="domain" description="CENP-V/GFA" evidence="5">
    <location>
        <begin position="66"/>
        <end position="193"/>
    </location>
</feature>
<dbReference type="InterPro" id="IPR011057">
    <property type="entry name" value="Mss4-like_sf"/>
</dbReference>
<dbReference type="EMBL" id="CAJVNV010000625">
    <property type="protein sequence ID" value="CAG8298545.1"/>
    <property type="molecule type" value="Genomic_DNA"/>
</dbReference>
<dbReference type="PANTHER" id="PTHR33337">
    <property type="entry name" value="GFA DOMAIN-CONTAINING PROTEIN"/>
    <property type="match status" value="1"/>
</dbReference>
<sequence>MYVMERNFHLVHFYAHFHAHFHPHFHVSFVDIDAELPHMMSERLISLPLSSHNFQPSTHSNNLTMASGSCACHYISYTASTPPTCLVNCHCTTCRKQAGAPYQTWAFFATDDIRWLVNPTERQSTNVSKRTFCPKCGSTLSMLQHSDLKSIAIAAGTLNEGKTLIPPPSHHIFLSEKASWFKLPEGDGAKRWDNWGVYEKL</sequence>
<keyword evidence="2" id="KW-0479">Metal-binding</keyword>
<evidence type="ECO:0000256" key="1">
    <source>
        <dbReference type="ARBA" id="ARBA00005495"/>
    </source>
</evidence>
<comment type="similarity">
    <text evidence="1">Belongs to the Gfa family.</text>
</comment>
<name>A0A9W4IKZ2_PENNA</name>
<keyword evidence="4" id="KW-0456">Lyase</keyword>
<dbReference type="Pfam" id="PF04828">
    <property type="entry name" value="GFA"/>
    <property type="match status" value="1"/>
</dbReference>
<evidence type="ECO:0000259" key="5">
    <source>
        <dbReference type="PROSITE" id="PS51891"/>
    </source>
</evidence>
<dbReference type="OrthoDB" id="60843at2759"/>
<evidence type="ECO:0000313" key="6">
    <source>
        <dbReference type="EMBL" id="CAG8298545.1"/>
    </source>
</evidence>
<evidence type="ECO:0000256" key="2">
    <source>
        <dbReference type="ARBA" id="ARBA00022723"/>
    </source>
</evidence>
<organism evidence="6 7">
    <name type="scientific">Penicillium nalgiovense</name>
    <dbReference type="NCBI Taxonomy" id="60175"/>
    <lineage>
        <taxon>Eukaryota</taxon>
        <taxon>Fungi</taxon>
        <taxon>Dikarya</taxon>
        <taxon>Ascomycota</taxon>
        <taxon>Pezizomycotina</taxon>
        <taxon>Eurotiomycetes</taxon>
        <taxon>Eurotiomycetidae</taxon>
        <taxon>Eurotiales</taxon>
        <taxon>Aspergillaceae</taxon>
        <taxon>Penicillium</taxon>
    </lineage>
</organism>
<dbReference type="PANTHER" id="PTHR33337:SF40">
    <property type="entry name" value="CENP-V_GFA DOMAIN-CONTAINING PROTEIN-RELATED"/>
    <property type="match status" value="1"/>
</dbReference>
<protein>
    <recommendedName>
        <fullName evidence="5">CENP-V/GFA domain-containing protein</fullName>
    </recommendedName>
</protein>
<evidence type="ECO:0000256" key="3">
    <source>
        <dbReference type="ARBA" id="ARBA00022833"/>
    </source>
</evidence>
<gene>
    <name evidence="6" type="ORF">PNAL_LOCUS9799</name>
</gene>